<evidence type="ECO:0000256" key="2">
    <source>
        <dbReference type="SAM" id="SignalP"/>
    </source>
</evidence>
<keyword evidence="2" id="KW-0732">Signal</keyword>
<protein>
    <submittedName>
        <fullName evidence="3">Uncharacterized protein</fullName>
    </submittedName>
</protein>
<dbReference type="EMBL" id="KZ819634">
    <property type="protein sequence ID" value="PWN94068.1"/>
    <property type="molecule type" value="Genomic_DNA"/>
</dbReference>
<dbReference type="GeneID" id="37041812"/>
<keyword evidence="4" id="KW-1185">Reference proteome</keyword>
<sequence>MKNTTLLPILFLLFSLIICGAFGGGIEDIPPEWEDTIPKTEFSRDSQGKIVKPSEEPSSSGAFKRVWPGATEVPTEVKEMVKVLDFHRGREGIDYYHKVIDPDSLSRNINFVEHNQRKNMEKKRKDKEHQD</sequence>
<evidence type="ECO:0000256" key="1">
    <source>
        <dbReference type="SAM" id="MobiDB-lite"/>
    </source>
</evidence>
<dbReference type="InParanoid" id="A0A316YZH6"/>
<dbReference type="AlphaFoldDB" id="A0A316YZH6"/>
<feature type="chain" id="PRO_5016301478" evidence="2">
    <location>
        <begin position="24"/>
        <end position="131"/>
    </location>
</feature>
<reference evidence="3" key="1">
    <citation type="journal article" date="2018" name="Mol. Biol. Evol.">
        <title>Broad Genomic Sampling Reveals a Smut Pathogenic Ancestry of the Fungal Clade Ustilaginomycotina.</title>
        <authorList>
            <person name="Kijpornyongpan T."/>
            <person name="Mondo S.J."/>
            <person name="Barry K."/>
            <person name="Sandor L."/>
            <person name="Lee J."/>
            <person name="Lipzen A."/>
            <person name="Pangilinan J."/>
            <person name="LaButti K."/>
            <person name="Hainaut M."/>
            <person name="Henrissat B."/>
            <person name="Grigoriev I.V."/>
            <person name="Spatafora J.W."/>
            <person name="Aime M.C."/>
        </authorList>
    </citation>
    <scope>NUCLEOTIDE SEQUENCE [LARGE SCALE GENOMIC DNA]</scope>
    <source>
        <strain evidence="3">MCA 4198</strain>
    </source>
</reference>
<evidence type="ECO:0000313" key="3">
    <source>
        <dbReference type="EMBL" id="PWN94068.1"/>
    </source>
</evidence>
<name>A0A316YZH6_9BASI</name>
<accession>A0A316YZH6</accession>
<organism evidence="3 4">
    <name type="scientific">Acaromyces ingoldii</name>
    <dbReference type="NCBI Taxonomy" id="215250"/>
    <lineage>
        <taxon>Eukaryota</taxon>
        <taxon>Fungi</taxon>
        <taxon>Dikarya</taxon>
        <taxon>Basidiomycota</taxon>
        <taxon>Ustilaginomycotina</taxon>
        <taxon>Exobasidiomycetes</taxon>
        <taxon>Exobasidiales</taxon>
        <taxon>Cryptobasidiaceae</taxon>
        <taxon>Acaromyces</taxon>
    </lineage>
</organism>
<proteinExistence type="predicted"/>
<dbReference type="RefSeq" id="XP_025381266.1">
    <property type="nucleotide sequence ID" value="XM_025519896.1"/>
</dbReference>
<dbReference type="Proteomes" id="UP000245768">
    <property type="component" value="Unassembled WGS sequence"/>
</dbReference>
<evidence type="ECO:0000313" key="4">
    <source>
        <dbReference type="Proteomes" id="UP000245768"/>
    </source>
</evidence>
<feature type="compositionally biased region" description="Basic residues" evidence="1">
    <location>
        <begin position="120"/>
        <end position="131"/>
    </location>
</feature>
<feature type="region of interest" description="Disordered" evidence="1">
    <location>
        <begin position="42"/>
        <end position="65"/>
    </location>
</feature>
<feature type="signal peptide" evidence="2">
    <location>
        <begin position="1"/>
        <end position="23"/>
    </location>
</feature>
<feature type="compositionally biased region" description="Basic and acidic residues" evidence="1">
    <location>
        <begin position="42"/>
        <end position="55"/>
    </location>
</feature>
<gene>
    <name evidence="3" type="ORF">FA10DRAFT_258228</name>
</gene>
<feature type="region of interest" description="Disordered" evidence="1">
    <location>
        <begin position="110"/>
        <end position="131"/>
    </location>
</feature>